<dbReference type="Proteomes" id="UP000677537">
    <property type="component" value="Unassembled WGS sequence"/>
</dbReference>
<feature type="signal peptide" evidence="1">
    <location>
        <begin position="1"/>
        <end position="20"/>
    </location>
</feature>
<accession>A0A940S8L8</accession>
<organism evidence="3 4">
    <name type="scientific">Roseomonas indoligenes</name>
    <dbReference type="NCBI Taxonomy" id="2820811"/>
    <lineage>
        <taxon>Bacteria</taxon>
        <taxon>Pseudomonadati</taxon>
        <taxon>Pseudomonadota</taxon>
        <taxon>Alphaproteobacteria</taxon>
        <taxon>Acetobacterales</taxon>
        <taxon>Roseomonadaceae</taxon>
        <taxon>Roseomonas</taxon>
    </lineage>
</organism>
<dbReference type="Gene3D" id="2.30.30.240">
    <property type="entry name" value="PRC-barrel domain"/>
    <property type="match status" value="1"/>
</dbReference>
<evidence type="ECO:0000259" key="2">
    <source>
        <dbReference type="Pfam" id="PF05239"/>
    </source>
</evidence>
<evidence type="ECO:0000256" key="1">
    <source>
        <dbReference type="SAM" id="SignalP"/>
    </source>
</evidence>
<dbReference type="PANTHER" id="PTHR36505:SF1">
    <property type="entry name" value="BLR1072 PROTEIN"/>
    <property type="match status" value="1"/>
</dbReference>
<dbReference type="Pfam" id="PF05239">
    <property type="entry name" value="PRC"/>
    <property type="match status" value="1"/>
</dbReference>
<evidence type="ECO:0000313" key="3">
    <source>
        <dbReference type="EMBL" id="MBP0494308.1"/>
    </source>
</evidence>
<sequence length="123" mass="13136">MRPLTVAALLAGLLSAPVLAQPVGTTPAAGATEIPAGQLRAGNLMDRDVYATDNVEIGEVEDLIIDAQGQVTMVVIEVESRLGLTQKYVSVPMQRLRAVPGERRVTIDMPSAEIRSLPAVNYR</sequence>
<dbReference type="RefSeq" id="WP_209375049.1">
    <property type="nucleotide sequence ID" value="NZ_JAGIZA010000009.1"/>
</dbReference>
<keyword evidence="4" id="KW-1185">Reference proteome</keyword>
<feature type="chain" id="PRO_5037887836" evidence="1">
    <location>
        <begin position="21"/>
        <end position="123"/>
    </location>
</feature>
<feature type="domain" description="PRC-barrel" evidence="2">
    <location>
        <begin position="38"/>
        <end position="111"/>
    </location>
</feature>
<dbReference type="SUPFAM" id="SSF50346">
    <property type="entry name" value="PRC-barrel domain"/>
    <property type="match status" value="1"/>
</dbReference>
<dbReference type="InterPro" id="IPR027275">
    <property type="entry name" value="PRC-brl_dom"/>
</dbReference>
<keyword evidence="1" id="KW-0732">Signal</keyword>
<dbReference type="PANTHER" id="PTHR36505">
    <property type="entry name" value="BLR1072 PROTEIN"/>
    <property type="match status" value="1"/>
</dbReference>
<dbReference type="EMBL" id="JAGIZA010000009">
    <property type="protein sequence ID" value="MBP0494308.1"/>
    <property type="molecule type" value="Genomic_DNA"/>
</dbReference>
<reference evidence="3" key="1">
    <citation type="submission" date="2021-03" db="EMBL/GenBank/DDBJ databases">
        <authorList>
            <person name="So Y."/>
        </authorList>
    </citation>
    <scope>NUCLEOTIDE SEQUENCE</scope>
    <source>
        <strain evidence="3">SG15</strain>
    </source>
</reference>
<name>A0A940S8L8_9PROT</name>
<dbReference type="AlphaFoldDB" id="A0A940S8L8"/>
<gene>
    <name evidence="3" type="ORF">J5Y10_16085</name>
</gene>
<evidence type="ECO:0000313" key="4">
    <source>
        <dbReference type="Proteomes" id="UP000677537"/>
    </source>
</evidence>
<dbReference type="InterPro" id="IPR011033">
    <property type="entry name" value="PRC_barrel-like_sf"/>
</dbReference>
<protein>
    <submittedName>
        <fullName evidence="3">PRC-barrel domain-containing protein</fullName>
    </submittedName>
</protein>
<comment type="caution">
    <text evidence="3">The sequence shown here is derived from an EMBL/GenBank/DDBJ whole genome shotgun (WGS) entry which is preliminary data.</text>
</comment>
<proteinExistence type="predicted"/>